<evidence type="ECO:0000313" key="2">
    <source>
        <dbReference type="Proteomes" id="UP000479190"/>
    </source>
</evidence>
<organism evidence="1 2">
    <name type="scientific">Trichogramma brassicae</name>
    <dbReference type="NCBI Taxonomy" id="86971"/>
    <lineage>
        <taxon>Eukaryota</taxon>
        <taxon>Metazoa</taxon>
        <taxon>Ecdysozoa</taxon>
        <taxon>Arthropoda</taxon>
        <taxon>Hexapoda</taxon>
        <taxon>Insecta</taxon>
        <taxon>Pterygota</taxon>
        <taxon>Neoptera</taxon>
        <taxon>Endopterygota</taxon>
        <taxon>Hymenoptera</taxon>
        <taxon>Apocrita</taxon>
        <taxon>Proctotrupomorpha</taxon>
        <taxon>Chalcidoidea</taxon>
        <taxon>Trichogrammatidae</taxon>
        <taxon>Trichogramma</taxon>
    </lineage>
</organism>
<evidence type="ECO:0000313" key="1">
    <source>
        <dbReference type="EMBL" id="CAB0030049.1"/>
    </source>
</evidence>
<dbReference type="AlphaFoldDB" id="A0A6H5HWK1"/>
<proteinExistence type="predicted"/>
<protein>
    <submittedName>
        <fullName evidence="1">Uncharacterized protein</fullName>
    </submittedName>
</protein>
<gene>
    <name evidence="1" type="ORF">TBRA_LOCUS2065</name>
</gene>
<dbReference type="Proteomes" id="UP000479190">
    <property type="component" value="Unassembled WGS sequence"/>
</dbReference>
<keyword evidence="2" id="KW-1185">Reference proteome</keyword>
<dbReference type="EMBL" id="CADCXV010000413">
    <property type="protein sequence ID" value="CAB0030049.1"/>
    <property type="molecule type" value="Genomic_DNA"/>
</dbReference>
<sequence>MHRRVADGAYIIIYTRGVAYNIILTMTDCYRYIAAAVAQERGYLQQRRRRCRDTRCTQGIPLFYHYYTTCLATTLKQQLLLLLLPARQIEFSVKSISPYPPAAAAALLGRDRKREGNVHTHTYIYEHDAGARVRAHEAFDFYPYTPKALIYLFSAVHTCILGNRRCGQGSRFLLASSSSKHTDF</sequence>
<name>A0A6H5HWK1_9HYME</name>
<accession>A0A6H5HWK1</accession>
<reference evidence="1 2" key="1">
    <citation type="submission" date="2020-02" db="EMBL/GenBank/DDBJ databases">
        <authorList>
            <person name="Ferguson B K."/>
        </authorList>
    </citation>
    <scope>NUCLEOTIDE SEQUENCE [LARGE SCALE GENOMIC DNA]</scope>
</reference>